<name>A0AAP0JED9_9MAGN</name>
<evidence type="ECO:0000313" key="3">
    <source>
        <dbReference type="Proteomes" id="UP001419268"/>
    </source>
</evidence>
<dbReference type="GO" id="GO:0030688">
    <property type="term" value="C:preribosome, small subunit precursor"/>
    <property type="evidence" value="ECO:0007669"/>
    <property type="project" value="TreeGrafter"/>
</dbReference>
<sequence>MARICRRPSGSANTEHMQRLLENKIDGRAVVWRFVRRLLTSLGLFPKDPPIQATSFSYSSPTVELPTLSRLPLSAPLPPSPSTFFRLPPQPPTSATFHPSLSTPPPVQMDLIWVELGGKFKELLEIGRAGVVASILAASQRLQCYGQKCCQALSAAMRSTTESPNCIVPRILFFENYFICKDKPRRRVRGGAGAGAVREAERVRGGQRQREVGGGSRRRLGAERARGGRRRERDGAERVRLGSAERVREREERRETESETRERERETGKRRDDGAAERVRLGSAETTADGAVREDSRVQRRRGRDDRSTEPCVRKRE</sequence>
<dbReference type="GO" id="GO:0005730">
    <property type="term" value="C:nucleolus"/>
    <property type="evidence" value="ECO:0007669"/>
    <property type="project" value="TreeGrafter"/>
</dbReference>
<dbReference type="GO" id="GO:0030686">
    <property type="term" value="C:90S preribosome"/>
    <property type="evidence" value="ECO:0007669"/>
    <property type="project" value="TreeGrafter"/>
</dbReference>
<dbReference type="PANTHER" id="PTHR13102:SF0">
    <property type="entry name" value="NUCLEOLAR PROTEIN 9"/>
    <property type="match status" value="1"/>
</dbReference>
<organism evidence="2 3">
    <name type="scientific">Stephania cephalantha</name>
    <dbReference type="NCBI Taxonomy" id="152367"/>
    <lineage>
        <taxon>Eukaryota</taxon>
        <taxon>Viridiplantae</taxon>
        <taxon>Streptophyta</taxon>
        <taxon>Embryophyta</taxon>
        <taxon>Tracheophyta</taxon>
        <taxon>Spermatophyta</taxon>
        <taxon>Magnoliopsida</taxon>
        <taxon>Ranunculales</taxon>
        <taxon>Menispermaceae</taxon>
        <taxon>Menispermoideae</taxon>
        <taxon>Cissampelideae</taxon>
        <taxon>Stephania</taxon>
    </lineage>
</organism>
<accession>A0AAP0JED9</accession>
<dbReference type="Proteomes" id="UP001419268">
    <property type="component" value="Unassembled WGS sequence"/>
</dbReference>
<feature type="region of interest" description="Disordered" evidence="1">
    <location>
        <begin position="187"/>
        <end position="317"/>
    </location>
</feature>
<gene>
    <name evidence="2" type="ORF">Scep_012037</name>
</gene>
<dbReference type="GO" id="GO:0000056">
    <property type="term" value="P:ribosomal small subunit export from nucleus"/>
    <property type="evidence" value="ECO:0007669"/>
    <property type="project" value="TreeGrafter"/>
</dbReference>
<dbReference type="GO" id="GO:0000480">
    <property type="term" value="P:endonucleolytic cleavage in 5'-ETS of tricistronic rRNA transcript (SSU-rRNA, 5.8S rRNA, LSU-rRNA)"/>
    <property type="evidence" value="ECO:0007669"/>
    <property type="project" value="TreeGrafter"/>
</dbReference>
<proteinExistence type="predicted"/>
<dbReference type="AlphaFoldDB" id="A0AAP0JED9"/>
<feature type="compositionally biased region" description="Basic and acidic residues" evidence="1">
    <location>
        <begin position="291"/>
        <end position="317"/>
    </location>
</feature>
<comment type="caution">
    <text evidence="2">The sequence shown here is derived from an EMBL/GenBank/DDBJ whole genome shotgun (WGS) entry which is preliminary data.</text>
</comment>
<protein>
    <submittedName>
        <fullName evidence="2">Uncharacterized protein</fullName>
    </submittedName>
</protein>
<dbReference type="EMBL" id="JBBNAG010000005">
    <property type="protein sequence ID" value="KAK9132509.1"/>
    <property type="molecule type" value="Genomic_DNA"/>
</dbReference>
<feature type="compositionally biased region" description="Basic and acidic residues" evidence="1">
    <location>
        <begin position="198"/>
        <end position="211"/>
    </location>
</feature>
<evidence type="ECO:0000313" key="2">
    <source>
        <dbReference type="EMBL" id="KAK9132509.1"/>
    </source>
</evidence>
<reference evidence="2 3" key="1">
    <citation type="submission" date="2024-01" db="EMBL/GenBank/DDBJ databases">
        <title>Genome assemblies of Stephania.</title>
        <authorList>
            <person name="Yang L."/>
        </authorList>
    </citation>
    <scope>NUCLEOTIDE SEQUENCE [LARGE SCALE GENOMIC DNA]</scope>
    <source>
        <strain evidence="2">JXDWG</strain>
        <tissue evidence="2">Leaf</tissue>
    </source>
</reference>
<evidence type="ECO:0000256" key="1">
    <source>
        <dbReference type="SAM" id="MobiDB-lite"/>
    </source>
</evidence>
<dbReference type="GO" id="GO:0000472">
    <property type="term" value="P:endonucleolytic cleavage to generate mature 5'-end of SSU-rRNA from (SSU-rRNA, 5.8S rRNA, LSU-rRNA)"/>
    <property type="evidence" value="ECO:0007669"/>
    <property type="project" value="TreeGrafter"/>
</dbReference>
<keyword evidence="3" id="KW-1185">Reference proteome</keyword>
<dbReference type="PANTHER" id="PTHR13102">
    <property type="entry name" value="NUCLEOLAR PROTEIN 9"/>
    <property type="match status" value="1"/>
</dbReference>
<feature type="compositionally biased region" description="Basic and acidic residues" evidence="1">
    <location>
        <begin position="220"/>
        <end position="280"/>
    </location>
</feature>
<dbReference type="InterPro" id="IPR040000">
    <property type="entry name" value="NOP9"/>
</dbReference>
<dbReference type="GO" id="GO:0000447">
    <property type="term" value="P:endonucleolytic cleavage in ITS1 to separate SSU-rRNA from 5.8S rRNA and LSU-rRNA from tricistronic rRNA transcript (SSU-rRNA, 5.8S rRNA, LSU-rRNA)"/>
    <property type="evidence" value="ECO:0007669"/>
    <property type="project" value="TreeGrafter"/>
</dbReference>
<dbReference type="GO" id="GO:0003723">
    <property type="term" value="F:RNA binding"/>
    <property type="evidence" value="ECO:0007669"/>
    <property type="project" value="InterPro"/>
</dbReference>